<dbReference type="NCBIfam" id="TIGR02232">
    <property type="entry name" value="myxo_disulf_rpt"/>
    <property type="match status" value="2"/>
</dbReference>
<dbReference type="Gene3D" id="3.90.215.10">
    <property type="entry name" value="Gamma Fibrinogen, chain A, domain 1"/>
    <property type="match status" value="1"/>
</dbReference>
<evidence type="ECO:0000256" key="3">
    <source>
        <dbReference type="ARBA" id="ARBA00023157"/>
    </source>
</evidence>
<dbReference type="PANTHER" id="PTHR38934">
    <property type="entry name" value="HYPHALLY REGULATED CELL WALL PROTEIN 1"/>
    <property type="match status" value="1"/>
</dbReference>
<keyword evidence="1" id="KW-0732">Signal</keyword>
<evidence type="ECO:0000256" key="2">
    <source>
        <dbReference type="ARBA" id="ARBA00022737"/>
    </source>
</evidence>
<dbReference type="Pfam" id="PF13948">
    <property type="entry name" value="DUF4215"/>
    <property type="match status" value="1"/>
</dbReference>
<feature type="domain" description="Fibrinogen C-terminal" evidence="4">
    <location>
        <begin position="144"/>
        <end position="196"/>
    </location>
</feature>
<keyword evidence="3" id="KW-1015">Disulfide bond</keyword>
<dbReference type="RefSeq" id="WP_100793211.1">
    <property type="nucleotide sequence ID" value="NZ_FOMX01000019.1"/>
</dbReference>
<dbReference type="Proteomes" id="UP000199400">
    <property type="component" value="Unassembled WGS sequence"/>
</dbReference>
<protein>
    <submittedName>
        <fullName evidence="5">Myxococcus cysteine-rich repeat-containing protein</fullName>
    </submittedName>
</protein>
<feature type="non-terminal residue" evidence="5">
    <location>
        <position position="1"/>
    </location>
</feature>
<dbReference type="EMBL" id="FOMX01000019">
    <property type="protein sequence ID" value="SFE75518.1"/>
    <property type="molecule type" value="Genomic_DNA"/>
</dbReference>
<dbReference type="InterPro" id="IPR036056">
    <property type="entry name" value="Fibrinogen-like_C"/>
</dbReference>
<evidence type="ECO:0000256" key="1">
    <source>
        <dbReference type="ARBA" id="ARBA00022729"/>
    </source>
</evidence>
<sequence length="381" mass="39287">VCKQASCGDGFEQPGEECDAGDSNSNTGACTLACKNPICGDTFVQPGKGEQCDDGNLSNNDACLNTCKTASCGDGVVHQGVEQCDDGNQVGNDFCSNQCLSPTCSDGVKNGSETDVDCGGSCGKCGLNLQCTGGLDCTTGYCNAGKCGIATNCKAIKQATPGAGNGVYPIDPDGAGAQQPFNVFCEMTIDGGGWTLALKANGAQNTFTYAAALWTNNATYQPQFPDLDHNEAKLQSFNTVPFNDVLVGMEHPIGGGALVLKTIKLPGLNRPSLQNLMNAGYVATAVGRNAWKSLIDNSSLQPNCNREGFNSVPWNVAGWPRARIGIVSNQENDCSSPDSYIGIGGDGGQCNVIGYSVGDLASCGGDNGDKNLAAFGAVFVR</sequence>
<proteinExistence type="predicted"/>
<dbReference type="InterPro" id="IPR011936">
    <property type="entry name" value="Myxo_disulph_rpt"/>
</dbReference>
<dbReference type="PANTHER" id="PTHR38934:SF6">
    <property type="entry name" value="CHROMOSOME UNDETERMINED SCAFFOLD_176, WHOLE GENOME SHOTGUN SEQUENCE"/>
    <property type="match status" value="1"/>
</dbReference>
<dbReference type="InterPro" id="IPR014716">
    <property type="entry name" value="Fibrinogen_a/b/g_C_1"/>
</dbReference>
<gene>
    <name evidence="5" type="ORF">SAMN02745121_05381</name>
</gene>
<dbReference type="Pfam" id="PF00147">
    <property type="entry name" value="Fibrinogen_C"/>
    <property type="match status" value="1"/>
</dbReference>
<dbReference type="InterPro" id="IPR002181">
    <property type="entry name" value="Fibrinogen_a/b/g_C_dom"/>
</dbReference>
<evidence type="ECO:0000259" key="4">
    <source>
        <dbReference type="PROSITE" id="PS51406"/>
    </source>
</evidence>
<reference evidence="6" key="1">
    <citation type="submission" date="2016-10" db="EMBL/GenBank/DDBJ databases">
        <authorList>
            <person name="Varghese N."/>
            <person name="Submissions S."/>
        </authorList>
    </citation>
    <scope>NUCLEOTIDE SEQUENCE [LARGE SCALE GENOMIC DNA]</scope>
    <source>
        <strain evidence="6">ATCC 25963</strain>
    </source>
</reference>
<dbReference type="NCBIfam" id="NF040941">
    <property type="entry name" value="GGGWT_bact"/>
    <property type="match status" value="1"/>
</dbReference>
<name>A0A1I2D4R2_9BACT</name>
<dbReference type="PROSITE" id="PS51406">
    <property type="entry name" value="FIBRINOGEN_C_2"/>
    <property type="match status" value="1"/>
</dbReference>
<dbReference type="AlphaFoldDB" id="A0A1I2D4R2"/>
<accession>A0A1I2D4R2</accession>
<evidence type="ECO:0000313" key="5">
    <source>
        <dbReference type="EMBL" id="SFE75518.1"/>
    </source>
</evidence>
<keyword evidence="6" id="KW-1185">Reference proteome</keyword>
<dbReference type="SUPFAM" id="SSF56496">
    <property type="entry name" value="Fibrinogen C-terminal domain-like"/>
    <property type="match status" value="1"/>
</dbReference>
<organism evidence="5 6">
    <name type="scientific">Nannocystis exedens</name>
    <dbReference type="NCBI Taxonomy" id="54"/>
    <lineage>
        <taxon>Bacteria</taxon>
        <taxon>Pseudomonadati</taxon>
        <taxon>Myxococcota</taxon>
        <taxon>Polyangia</taxon>
        <taxon>Nannocystales</taxon>
        <taxon>Nannocystaceae</taxon>
        <taxon>Nannocystis</taxon>
    </lineage>
</organism>
<keyword evidence="2" id="KW-0677">Repeat</keyword>
<evidence type="ECO:0000313" key="6">
    <source>
        <dbReference type="Proteomes" id="UP000199400"/>
    </source>
</evidence>